<dbReference type="Gene3D" id="3.40.50.850">
    <property type="entry name" value="Isochorismatase-like"/>
    <property type="match status" value="1"/>
</dbReference>
<feature type="signal peptide" evidence="2">
    <location>
        <begin position="1"/>
        <end position="23"/>
    </location>
</feature>
<dbReference type="InterPro" id="IPR036380">
    <property type="entry name" value="Isochorismatase-like_sf"/>
</dbReference>
<keyword evidence="1" id="KW-0378">Hydrolase</keyword>
<evidence type="ECO:0000313" key="4">
    <source>
        <dbReference type="EMBL" id="KAF1047884.1"/>
    </source>
</evidence>
<reference evidence="5" key="1">
    <citation type="journal article" date="2020" name="MBio">
        <title>Horizontal gene transfer to a defensive symbiont with a reduced genome amongst a multipartite beetle microbiome.</title>
        <authorList>
            <person name="Waterworth S.C."/>
            <person name="Florez L.V."/>
            <person name="Rees E.R."/>
            <person name="Hertweck C."/>
            <person name="Kaltenpoth M."/>
            <person name="Kwan J.C."/>
        </authorList>
    </citation>
    <scope>NUCLEOTIDE SEQUENCE [LARGE SCALE GENOMIC DNA]</scope>
</reference>
<proteinExistence type="predicted"/>
<evidence type="ECO:0000256" key="1">
    <source>
        <dbReference type="ARBA" id="ARBA00022801"/>
    </source>
</evidence>
<dbReference type="InterPro" id="IPR000868">
    <property type="entry name" value="Isochorismatase-like_dom"/>
</dbReference>
<evidence type="ECO:0000313" key="5">
    <source>
        <dbReference type="Proteomes" id="UP000462435"/>
    </source>
</evidence>
<dbReference type="CDD" id="cd00431">
    <property type="entry name" value="cysteine_hydrolases"/>
    <property type="match status" value="1"/>
</dbReference>
<comment type="caution">
    <text evidence="4">The sequence shown here is derived from an EMBL/GenBank/DDBJ whole genome shotgun (WGS) entry which is preliminary data.</text>
</comment>
<dbReference type="EMBL" id="WNDX01000008">
    <property type="protein sequence ID" value="KAF1047884.1"/>
    <property type="molecule type" value="Genomic_DNA"/>
</dbReference>
<evidence type="ECO:0000259" key="3">
    <source>
        <dbReference type="Pfam" id="PF00857"/>
    </source>
</evidence>
<keyword evidence="2" id="KW-0732">Signal</keyword>
<dbReference type="GO" id="GO:0016787">
    <property type="term" value="F:hydrolase activity"/>
    <property type="evidence" value="ECO:0007669"/>
    <property type="project" value="UniProtKB-KW"/>
</dbReference>
<dbReference type="AlphaFoldDB" id="A0A7V8FZW1"/>
<protein>
    <recommendedName>
        <fullName evidence="3">Isochorismatase-like domain-containing protein</fullName>
    </recommendedName>
</protein>
<feature type="domain" description="Isochorismatase-like" evidence="3">
    <location>
        <begin position="51"/>
        <end position="188"/>
    </location>
</feature>
<dbReference type="PANTHER" id="PTHR43540:SF6">
    <property type="entry name" value="ISOCHORISMATASE-LIKE DOMAIN-CONTAINING PROTEIN"/>
    <property type="match status" value="1"/>
</dbReference>
<feature type="chain" id="PRO_5030506248" description="Isochorismatase-like domain-containing protein" evidence="2">
    <location>
        <begin position="24"/>
        <end position="208"/>
    </location>
</feature>
<dbReference type="Proteomes" id="UP000462435">
    <property type="component" value="Unassembled WGS sequence"/>
</dbReference>
<dbReference type="PANTHER" id="PTHR43540">
    <property type="entry name" value="PEROXYUREIDOACRYLATE/UREIDOACRYLATE AMIDOHYDROLASE-RELATED"/>
    <property type="match status" value="1"/>
</dbReference>
<name>A0A7V8FZW1_9BURK</name>
<dbReference type="Pfam" id="PF00857">
    <property type="entry name" value="Isochorismatase"/>
    <property type="match status" value="1"/>
</dbReference>
<accession>A0A7V8FZW1</accession>
<dbReference type="InterPro" id="IPR050272">
    <property type="entry name" value="Isochorismatase-like_hydrls"/>
</dbReference>
<dbReference type="SUPFAM" id="SSF52499">
    <property type="entry name" value="Isochorismatase-like hydrolases"/>
    <property type="match status" value="1"/>
</dbReference>
<gene>
    <name evidence="4" type="ORF">GAK35_00504</name>
</gene>
<sequence>MKRFSPWLIAGALALAACASASAQGVYDDWAAVKPPAPPALAKVTVDPATTALLVLDIAKQTCNAESRPRCVAMLPRVVRMLAFAREKKLTVIYTLGAASTPADIWPEAAMLGTEPLVKAGPDKFVNTDLEKTLRDKGIKTVICIGAAAHGAVLHTAASAAFRNFDVLVPVDLMASDTPYAEQYTAWHLVNAPRLGERVKLTRLDWIN</sequence>
<organism evidence="4 5">
    <name type="scientific">Herbaspirillum frisingense</name>
    <dbReference type="NCBI Taxonomy" id="92645"/>
    <lineage>
        <taxon>Bacteria</taxon>
        <taxon>Pseudomonadati</taxon>
        <taxon>Pseudomonadota</taxon>
        <taxon>Betaproteobacteria</taxon>
        <taxon>Burkholderiales</taxon>
        <taxon>Oxalobacteraceae</taxon>
        <taxon>Herbaspirillum</taxon>
    </lineage>
</organism>
<dbReference type="PROSITE" id="PS51257">
    <property type="entry name" value="PROKAR_LIPOPROTEIN"/>
    <property type="match status" value="1"/>
</dbReference>
<evidence type="ECO:0000256" key="2">
    <source>
        <dbReference type="SAM" id="SignalP"/>
    </source>
</evidence>